<keyword evidence="3" id="KW-1185">Reference proteome</keyword>
<reference evidence="2 3" key="1">
    <citation type="journal article" name="Sci. Rep.">
        <title>Genome-scale phylogenetic analyses confirm Olpidium as the closest living zoosporic fungus to the non-flagellated, terrestrial fungi.</title>
        <authorList>
            <person name="Chang Y."/>
            <person name="Rochon D."/>
            <person name="Sekimoto S."/>
            <person name="Wang Y."/>
            <person name="Chovatia M."/>
            <person name="Sandor L."/>
            <person name="Salamov A."/>
            <person name="Grigoriev I.V."/>
            <person name="Stajich J.E."/>
            <person name="Spatafora J.W."/>
        </authorList>
    </citation>
    <scope>NUCLEOTIDE SEQUENCE [LARGE SCALE GENOMIC DNA]</scope>
    <source>
        <strain evidence="2">S191</strain>
    </source>
</reference>
<sequence length="586" mass="63300">MLRRQRVAFCTVRSLGAQQANARSPMPLQTLWYLQSYQSDFANVPNGWPAKICERALRRCNDVLFGDYGGGNDSDENDTGAGYGYAAPGGGFSWQRRRRREEDTRIRENIAPSLVGIGCILASVSGPTLTRGVAQLALTEGRRQQITSAHNLSSPDNLGVVAGPVDGQGAPEGMSLISSQRSRSSQRSTSPPTSPSLARVPRSSSASSLSRLTSNLPTQAHSLPASPSLEDLRRGKAFAFNDLPSRPQRTRGPHHTADGSIHGGQRSGLSLVSPVLVSTSNSLPTSPVFASLSEKELDLMDIYESPSSPPRSAPSTPMRSSLRHQYPIPSRLAADAVQDTLHYVHSELAFISSLVDISNRLCQVPKPARQSTLMAELELLNHNLPADVCLPRWCYSNQARDSANSERSGERHQQVVRINPNDAVVLNSADRVPYLLLVEVLEAAPRSEWIDDDDDADDHETSDARANHPPTPSFKPEIPSIALTFVDPEGTGDLADEMNRYPPGNSLLHSPRSIGSTSPVRPPSANQHRTNAGSESTGRASSGSHLLSEDRTSSESHVSPSASSVSSSERAPQHSVIPEAEYAERM</sequence>
<accession>A0A8H7ZVP0</accession>
<evidence type="ECO:0000256" key="1">
    <source>
        <dbReference type="SAM" id="MobiDB-lite"/>
    </source>
</evidence>
<feature type="non-terminal residue" evidence="2">
    <location>
        <position position="586"/>
    </location>
</feature>
<feature type="compositionally biased region" description="Low complexity" evidence="1">
    <location>
        <begin position="555"/>
        <end position="570"/>
    </location>
</feature>
<feature type="compositionally biased region" description="Low complexity" evidence="1">
    <location>
        <begin position="178"/>
        <end position="214"/>
    </location>
</feature>
<feature type="region of interest" description="Disordered" evidence="1">
    <location>
        <begin position="302"/>
        <end position="322"/>
    </location>
</feature>
<gene>
    <name evidence="2" type="ORF">BJ554DRAFT_7601</name>
</gene>
<proteinExistence type="predicted"/>
<name>A0A8H7ZVP0_9FUNG</name>
<feature type="region of interest" description="Disordered" evidence="1">
    <location>
        <begin position="449"/>
        <end position="586"/>
    </location>
</feature>
<organism evidence="2 3">
    <name type="scientific">Olpidium bornovanus</name>
    <dbReference type="NCBI Taxonomy" id="278681"/>
    <lineage>
        <taxon>Eukaryota</taxon>
        <taxon>Fungi</taxon>
        <taxon>Fungi incertae sedis</taxon>
        <taxon>Olpidiomycota</taxon>
        <taxon>Olpidiomycotina</taxon>
        <taxon>Olpidiomycetes</taxon>
        <taxon>Olpidiales</taxon>
        <taxon>Olpidiaceae</taxon>
        <taxon>Olpidium</taxon>
    </lineage>
</organism>
<evidence type="ECO:0000313" key="3">
    <source>
        <dbReference type="Proteomes" id="UP000673691"/>
    </source>
</evidence>
<feature type="compositionally biased region" description="Polar residues" evidence="1">
    <location>
        <begin position="513"/>
        <end position="545"/>
    </location>
</feature>
<feature type="region of interest" description="Disordered" evidence="1">
    <location>
        <begin position="149"/>
        <end position="266"/>
    </location>
</feature>
<dbReference type="AlphaFoldDB" id="A0A8H7ZVP0"/>
<evidence type="ECO:0000313" key="2">
    <source>
        <dbReference type="EMBL" id="KAG5460361.1"/>
    </source>
</evidence>
<comment type="caution">
    <text evidence="2">The sequence shown here is derived from an EMBL/GenBank/DDBJ whole genome shotgun (WGS) entry which is preliminary data.</text>
</comment>
<protein>
    <submittedName>
        <fullName evidence="2">Uncharacterized protein</fullName>
    </submittedName>
</protein>
<dbReference type="Proteomes" id="UP000673691">
    <property type="component" value="Unassembled WGS sequence"/>
</dbReference>
<dbReference type="OrthoDB" id="10264149at2759"/>
<dbReference type="EMBL" id="JAEFCI010005334">
    <property type="protein sequence ID" value="KAG5460361.1"/>
    <property type="molecule type" value="Genomic_DNA"/>
</dbReference>